<feature type="non-terminal residue" evidence="8">
    <location>
        <position position="1"/>
    </location>
</feature>
<gene>
    <name evidence="8" type="ORF">OXX778_LOCUS15697</name>
</gene>
<dbReference type="PANTHER" id="PTHR45773:SF10">
    <property type="match status" value="1"/>
</dbReference>
<dbReference type="SUPFAM" id="SSF52075">
    <property type="entry name" value="Outer arm dynein light chain 1"/>
    <property type="match status" value="1"/>
</dbReference>
<dbReference type="PANTHER" id="PTHR45773">
    <property type="entry name" value="SLIT AND NTRK-LIKE PROTEIN 4-RELATED"/>
    <property type="match status" value="1"/>
</dbReference>
<name>A0A814FTE4_9BILA</name>
<evidence type="ECO:0000313" key="9">
    <source>
        <dbReference type="Proteomes" id="UP000663879"/>
    </source>
</evidence>
<dbReference type="Pfam" id="PF13855">
    <property type="entry name" value="LRR_8"/>
    <property type="match status" value="2"/>
</dbReference>
<evidence type="ECO:0000256" key="7">
    <source>
        <dbReference type="ARBA" id="ARBA00023136"/>
    </source>
</evidence>
<dbReference type="InterPro" id="IPR001611">
    <property type="entry name" value="Leu-rich_rpt"/>
</dbReference>
<dbReference type="SUPFAM" id="SSF52058">
    <property type="entry name" value="L domain-like"/>
    <property type="match status" value="1"/>
</dbReference>
<evidence type="ECO:0000256" key="5">
    <source>
        <dbReference type="ARBA" id="ARBA00022737"/>
    </source>
</evidence>
<evidence type="ECO:0000256" key="2">
    <source>
        <dbReference type="ARBA" id="ARBA00022614"/>
    </source>
</evidence>
<dbReference type="InterPro" id="IPR032675">
    <property type="entry name" value="LRR_dom_sf"/>
</dbReference>
<dbReference type="GO" id="GO:0016020">
    <property type="term" value="C:membrane"/>
    <property type="evidence" value="ECO:0007669"/>
    <property type="project" value="UniProtKB-SubCell"/>
</dbReference>
<dbReference type="GO" id="GO:0051965">
    <property type="term" value="P:positive regulation of synapse assembly"/>
    <property type="evidence" value="ECO:0007669"/>
    <property type="project" value="TreeGrafter"/>
</dbReference>
<reference evidence="8" key="1">
    <citation type="submission" date="2021-02" db="EMBL/GenBank/DDBJ databases">
        <authorList>
            <person name="Nowell W R."/>
        </authorList>
    </citation>
    <scope>NUCLEOTIDE SEQUENCE</scope>
    <source>
        <strain evidence="8">Ploen Becks lab</strain>
    </source>
</reference>
<keyword evidence="2" id="KW-0433">Leucine-rich repeat</keyword>
<evidence type="ECO:0000313" key="8">
    <source>
        <dbReference type="EMBL" id="CAF0986519.1"/>
    </source>
</evidence>
<dbReference type="EMBL" id="CAJNOC010003527">
    <property type="protein sequence ID" value="CAF0986519.1"/>
    <property type="molecule type" value="Genomic_DNA"/>
</dbReference>
<organism evidence="8 9">
    <name type="scientific">Brachionus calyciflorus</name>
    <dbReference type="NCBI Taxonomy" id="104777"/>
    <lineage>
        <taxon>Eukaryota</taxon>
        <taxon>Metazoa</taxon>
        <taxon>Spiralia</taxon>
        <taxon>Gnathifera</taxon>
        <taxon>Rotifera</taxon>
        <taxon>Eurotatoria</taxon>
        <taxon>Monogononta</taxon>
        <taxon>Pseudotrocha</taxon>
        <taxon>Ploima</taxon>
        <taxon>Brachionidae</taxon>
        <taxon>Brachionus</taxon>
    </lineage>
</organism>
<comment type="caution">
    <text evidence="8">The sequence shown here is derived from an EMBL/GenBank/DDBJ whole genome shotgun (WGS) entry which is preliminary data.</text>
</comment>
<keyword evidence="3" id="KW-0812">Transmembrane</keyword>
<evidence type="ECO:0000256" key="1">
    <source>
        <dbReference type="ARBA" id="ARBA00004479"/>
    </source>
</evidence>
<dbReference type="GO" id="GO:0007409">
    <property type="term" value="P:axonogenesis"/>
    <property type="evidence" value="ECO:0007669"/>
    <property type="project" value="TreeGrafter"/>
</dbReference>
<dbReference type="PROSITE" id="PS51450">
    <property type="entry name" value="LRR"/>
    <property type="match status" value="2"/>
</dbReference>
<dbReference type="OrthoDB" id="676979at2759"/>
<comment type="subcellular location">
    <subcellularLocation>
        <location evidence="1">Membrane</location>
        <topology evidence="1">Single-pass type I membrane protein</topology>
    </subcellularLocation>
</comment>
<dbReference type="InterPro" id="IPR003591">
    <property type="entry name" value="Leu-rich_rpt_typical-subtyp"/>
</dbReference>
<accession>A0A814FTE4</accession>
<keyword evidence="4" id="KW-0732">Signal</keyword>
<evidence type="ECO:0000256" key="4">
    <source>
        <dbReference type="ARBA" id="ARBA00022729"/>
    </source>
</evidence>
<evidence type="ECO:0000256" key="3">
    <source>
        <dbReference type="ARBA" id="ARBA00022692"/>
    </source>
</evidence>
<dbReference type="Gene3D" id="3.80.10.10">
    <property type="entry name" value="Ribonuclease Inhibitor"/>
    <property type="match status" value="1"/>
</dbReference>
<keyword evidence="5" id="KW-0677">Repeat</keyword>
<evidence type="ECO:0000256" key="6">
    <source>
        <dbReference type="ARBA" id="ARBA00022989"/>
    </source>
</evidence>
<sequence>MSKNKNEILEHSESVVRQIDIHTEKCIRSMKRGNNQEKLLESLREKWISKIKQIQEFNLSNLTNQQVKRKYCFFIPNVRNKLSSEFEKPKSQNKQYSFNFINKLGYLVISNLLLSPKVLNEILEVFNTKESMRRIIDANLDSFGELAQCSIICDLLVQKLENPNEIIDLSKQEENIINPLAIIGEFGQSAPKNTDFDFMPNLLNMDRVERLAVINRQATYFPKEYFQNFKNVNDLNLTSQNLDRVIANNFLGMNKLETLFLCHSQINTIEKDAFNGLKNLKTLHLINNNLSSLHPDLFNGLESLECLSLDRNNFTIIKTNSFIKLKMLKKLSLNQNKIEKLQQGALNGLESLKHLELNDNQIKNLDYKVFENSNNLEALDIGYNPIERLEEKWSENLKNLKFLNLRQTKLTNFKFLNLFQKLEFLDMCIQYENSLIDVNSLNLPNLKFLIIGCFSVPKFNENYKNLQCLEIVVVNDFKDNCFDNLINLEYLKITATTVLNNQILSGSKLKIFNPLKKLKYFSLENPSPNQECTTKFHNVEQHVFNTIFNGRSIRSYTVVLPTVPLLLTE</sequence>
<keyword evidence="7" id="KW-0472">Membrane</keyword>
<dbReference type="SMART" id="SM00369">
    <property type="entry name" value="LRR_TYP"/>
    <property type="match status" value="6"/>
</dbReference>
<keyword evidence="6" id="KW-1133">Transmembrane helix</keyword>
<keyword evidence="9" id="KW-1185">Reference proteome</keyword>
<dbReference type="Proteomes" id="UP000663879">
    <property type="component" value="Unassembled WGS sequence"/>
</dbReference>
<protein>
    <submittedName>
        <fullName evidence="8">Uncharacterized protein</fullName>
    </submittedName>
</protein>
<proteinExistence type="predicted"/>
<dbReference type="AlphaFoldDB" id="A0A814FTE4"/>